<organism evidence="2 3">
    <name type="scientific">Hirundo rustica rustica</name>
    <dbReference type="NCBI Taxonomy" id="333673"/>
    <lineage>
        <taxon>Eukaryota</taxon>
        <taxon>Metazoa</taxon>
        <taxon>Chordata</taxon>
        <taxon>Craniata</taxon>
        <taxon>Vertebrata</taxon>
        <taxon>Euteleostomi</taxon>
        <taxon>Archelosauria</taxon>
        <taxon>Archosauria</taxon>
        <taxon>Dinosauria</taxon>
        <taxon>Saurischia</taxon>
        <taxon>Theropoda</taxon>
        <taxon>Coelurosauria</taxon>
        <taxon>Aves</taxon>
        <taxon>Neognathae</taxon>
        <taxon>Neoaves</taxon>
        <taxon>Telluraves</taxon>
        <taxon>Australaves</taxon>
        <taxon>Passeriformes</taxon>
        <taxon>Sylvioidea</taxon>
        <taxon>Hirundinidae</taxon>
        <taxon>Hirundo</taxon>
    </lineage>
</organism>
<comment type="caution">
    <text evidence="2">The sequence shown here is derived from an EMBL/GenBank/DDBJ whole genome shotgun (WGS) entry which is preliminary data.</text>
</comment>
<proteinExistence type="predicted"/>
<keyword evidence="3" id="KW-1185">Reference proteome</keyword>
<dbReference type="EMBL" id="QRBI01000107">
    <property type="protein sequence ID" value="RMC11928.1"/>
    <property type="molecule type" value="Genomic_DNA"/>
</dbReference>
<evidence type="ECO:0000313" key="3">
    <source>
        <dbReference type="Proteomes" id="UP000269221"/>
    </source>
</evidence>
<dbReference type="AlphaFoldDB" id="A0A3M0KFE5"/>
<feature type="signal peptide" evidence="1">
    <location>
        <begin position="1"/>
        <end position="26"/>
    </location>
</feature>
<feature type="chain" id="PRO_5018303998" evidence="1">
    <location>
        <begin position="27"/>
        <end position="164"/>
    </location>
</feature>
<sequence>MIHHHSSLVISAKVLWISSLINFICLEDCLEKKRLQDDLIVVFQYLKGAKRKTERDCLQGSNRTRGNGFKMKEGFSNGNRKRPTGQEYMETNVQKSGDDLFRANDEIKNCFTERLAISPGIFKKRLDKALSGYGLIDVVVLDPSLDTMTLEDFSSLNDSVIPSI</sequence>
<protein>
    <submittedName>
        <fullName evidence="2">Uncharacterized protein</fullName>
    </submittedName>
</protein>
<name>A0A3M0KFE5_HIRRU</name>
<keyword evidence="1" id="KW-0732">Signal</keyword>
<reference evidence="2 3" key="1">
    <citation type="submission" date="2018-07" db="EMBL/GenBank/DDBJ databases">
        <title>A high quality draft genome assembly of the barn swallow (H. rustica rustica).</title>
        <authorList>
            <person name="Formenti G."/>
            <person name="Chiara M."/>
            <person name="Poveda L."/>
            <person name="Francoijs K.-J."/>
            <person name="Bonisoli-Alquati A."/>
            <person name="Canova L."/>
            <person name="Gianfranceschi L."/>
            <person name="Horner D.S."/>
            <person name="Saino N."/>
        </authorList>
    </citation>
    <scope>NUCLEOTIDE SEQUENCE [LARGE SCALE GENOMIC DNA]</scope>
    <source>
        <strain evidence="2">Chelidonia</strain>
        <tissue evidence="2">Blood</tissue>
    </source>
</reference>
<dbReference type="Proteomes" id="UP000269221">
    <property type="component" value="Unassembled WGS sequence"/>
</dbReference>
<evidence type="ECO:0000256" key="1">
    <source>
        <dbReference type="SAM" id="SignalP"/>
    </source>
</evidence>
<evidence type="ECO:0000313" key="2">
    <source>
        <dbReference type="EMBL" id="RMC11928.1"/>
    </source>
</evidence>
<gene>
    <name evidence="2" type="ORF">DUI87_11055</name>
</gene>
<accession>A0A3M0KFE5</accession>